<feature type="transmembrane region" description="Helical" evidence="14">
    <location>
        <begin position="47"/>
        <end position="65"/>
    </location>
</feature>
<keyword evidence="13" id="KW-0676">Redox-active center</keyword>
<evidence type="ECO:0000313" key="15">
    <source>
        <dbReference type="EMBL" id="SVD36123.1"/>
    </source>
</evidence>
<evidence type="ECO:0000256" key="7">
    <source>
        <dbReference type="ARBA" id="ARBA00022982"/>
    </source>
</evidence>
<dbReference type="InterPro" id="IPR022920">
    <property type="entry name" value="Disulphide_bond_form_DsbB"/>
</dbReference>
<evidence type="ECO:0000256" key="13">
    <source>
        <dbReference type="ARBA" id="ARBA00023284"/>
    </source>
</evidence>
<sequence length="175" mass="18613">MEQQEHARLIICARTGNLAAVVACVGLMGYALYAQEVLALDPCPLCVFQRVAVIAMGLLFLAAGLHNPGRIGGRVYALLLAAAALLGAAVAGRHVWLQNLPLEKVPACGPGLNYMLEAFPLTEVLELVLSGSGECAELKWSFLGLSMPAWVLIVLLLLGGFGWMLNWFGKLAIVS</sequence>
<evidence type="ECO:0000256" key="11">
    <source>
        <dbReference type="ARBA" id="ARBA00023157"/>
    </source>
</evidence>
<feature type="transmembrane region" description="Helical" evidence="14">
    <location>
        <begin position="77"/>
        <end position="96"/>
    </location>
</feature>
<evidence type="ECO:0000256" key="3">
    <source>
        <dbReference type="ARBA" id="ARBA00022448"/>
    </source>
</evidence>
<evidence type="ECO:0000256" key="14">
    <source>
        <dbReference type="SAM" id="Phobius"/>
    </source>
</evidence>
<keyword evidence="4" id="KW-1003">Cell membrane</keyword>
<evidence type="ECO:0000256" key="10">
    <source>
        <dbReference type="ARBA" id="ARBA00023136"/>
    </source>
</evidence>
<evidence type="ECO:0000256" key="4">
    <source>
        <dbReference type="ARBA" id="ARBA00022475"/>
    </source>
</evidence>
<dbReference type="EMBL" id="UINC01145785">
    <property type="protein sequence ID" value="SVD36123.1"/>
    <property type="molecule type" value="Genomic_DNA"/>
</dbReference>
<organism evidence="15">
    <name type="scientific">marine metagenome</name>
    <dbReference type="NCBI Taxonomy" id="408172"/>
    <lineage>
        <taxon>unclassified sequences</taxon>
        <taxon>metagenomes</taxon>
        <taxon>ecological metagenomes</taxon>
    </lineage>
</organism>
<name>A0A382UPC2_9ZZZZ</name>
<evidence type="ECO:0008006" key="16">
    <source>
        <dbReference type="Google" id="ProtNLM"/>
    </source>
</evidence>
<dbReference type="GO" id="GO:0006457">
    <property type="term" value="P:protein folding"/>
    <property type="evidence" value="ECO:0007669"/>
    <property type="project" value="InterPro"/>
</dbReference>
<feature type="non-terminal residue" evidence="15">
    <location>
        <position position="175"/>
    </location>
</feature>
<comment type="similarity">
    <text evidence="2">Belongs to the DsbB family.</text>
</comment>
<keyword evidence="10 14" id="KW-0472">Membrane</keyword>
<dbReference type="InterPro" id="IPR023380">
    <property type="entry name" value="DsbB-like_sf"/>
</dbReference>
<keyword evidence="9" id="KW-0560">Oxidoreductase</keyword>
<dbReference type="InterPro" id="IPR050183">
    <property type="entry name" value="DsbB"/>
</dbReference>
<keyword evidence="7" id="KW-0249">Electron transport</keyword>
<dbReference type="Gene3D" id="1.20.1550.10">
    <property type="entry name" value="DsbB-like"/>
    <property type="match status" value="1"/>
</dbReference>
<dbReference type="PANTHER" id="PTHR36570">
    <property type="entry name" value="DISULFIDE BOND FORMATION PROTEIN B"/>
    <property type="match status" value="1"/>
</dbReference>
<accession>A0A382UPC2</accession>
<dbReference type="GO" id="GO:0015035">
    <property type="term" value="F:protein-disulfide reductase activity"/>
    <property type="evidence" value="ECO:0007669"/>
    <property type="project" value="InterPro"/>
</dbReference>
<keyword evidence="6 14" id="KW-0812">Transmembrane</keyword>
<dbReference type="InterPro" id="IPR003752">
    <property type="entry name" value="DiS_bond_form_DsbB/BdbC"/>
</dbReference>
<comment type="subcellular location">
    <subcellularLocation>
        <location evidence="1">Cell inner membrane</location>
        <topology evidence="1">Multi-pass membrane protein</topology>
    </subcellularLocation>
</comment>
<feature type="transmembrane region" description="Helical" evidence="14">
    <location>
        <begin position="147"/>
        <end position="168"/>
    </location>
</feature>
<proteinExistence type="inferred from homology"/>
<dbReference type="Pfam" id="PF02600">
    <property type="entry name" value="DsbB"/>
    <property type="match status" value="1"/>
</dbReference>
<evidence type="ECO:0000256" key="8">
    <source>
        <dbReference type="ARBA" id="ARBA00022989"/>
    </source>
</evidence>
<evidence type="ECO:0000256" key="2">
    <source>
        <dbReference type="ARBA" id="ARBA00008823"/>
    </source>
</evidence>
<dbReference type="AlphaFoldDB" id="A0A382UPC2"/>
<keyword evidence="5" id="KW-0997">Cell inner membrane</keyword>
<dbReference type="SUPFAM" id="SSF158442">
    <property type="entry name" value="DsbB-like"/>
    <property type="match status" value="1"/>
</dbReference>
<keyword evidence="12" id="KW-0143">Chaperone</keyword>
<dbReference type="HAMAP" id="MF_00286">
    <property type="entry name" value="DsbB"/>
    <property type="match status" value="1"/>
</dbReference>
<evidence type="ECO:0000256" key="5">
    <source>
        <dbReference type="ARBA" id="ARBA00022519"/>
    </source>
</evidence>
<dbReference type="PANTHER" id="PTHR36570:SF3">
    <property type="entry name" value="DISULFIDE BOND FORMATION PROTEIN B"/>
    <property type="match status" value="1"/>
</dbReference>
<reference evidence="15" key="1">
    <citation type="submission" date="2018-05" db="EMBL/GenBank/DDBJ databases">
        <authorList>
            <person name="Lanie J.A."/>
            <person name="Ng W.-L."/>
            <person name="Kazmierczak K.M."/>
            <person name="Andrzejewski T.M."/>
            <person name="Davidsen T.M."/>
            <person name="Wayne K.J."/>
            <person name="Tettelin H."/>
            <person name="Glass J.I."/>
            <person name="Rusch D."/>
            <person name="Podicherti R."/>
            <person name="Tsui H.-C.T."/>
            <person name="Winkler M.E."/>
        </authorList>
    </citation>
    <scope>NUCLEOTIDE SEQUENCE</scope>
</reference>
<evidence type="ECO:0000256" key="9">
    <source>
        <dbReference type="ARBA" id="ARBA00023002"/>
    </source>
</evidence>
<keyword evidence="3" id="KW-0813">Transport</keyword>
<gene>
    <name evidence="15" type="ORF">METZ01_LOCUS388977</name>
</gene>
<dbReference type="GO" id="GO:0005886">
    <property type="term" value="C:plasma membrane"/>
    <property type="evidence" value="ECO:0007669"/>
    <property type="project" value="UniProtKB-SubCell"/>
</dbReference>
<keyword evidence="8 14" id="KW-1133">Transmembrane helix</keyword>
<evidence type="ECO:0000256" key="6">
    <source>
        <dbReference type="ARBA" id="ARBA00022692"/>
    </source>
</evidence>
<protein>
    <recommendedName>
        <fullName evidence="16">Disulfide bond formation protein B</fullName>
    </recommendedName>
</protein>
<evidence type="ECO:0000256" key="12">
    <source>
        <dbReference type="ARBA" id="ARBA00023186"/>
    </source>
</evidence>
<evidence type="ECO:0000256" key="1">
    <source>
        <dbReference type="ARBA" id="ARBA00004429"/>
    </source>
</evidence>
<keyword evidence="11" id="KW-1015">Disulfide bond</keyword>
<feature type="transmembrane region" description="Helical" evidence="14">
    <location>
        <begin position="12"/>
        <end position="35"/>
    </location>
</feature>